<dbReference type="STRING" id="78915.A0A4P9XK80"/>
<dbReference type="InterPro" id="IPR000073">
    <property type="entry name" value="AB_hydrolase_1"/>
</dbReference>
<evidence type="ECO:0000259" key="1">
    <source>
        <dbReference type="Pfam" id="PF12697"/>
    </source>
</evidence>
<feature type="domain" description="AB hydrolase-1" evidence="1">
    <location>
        <begin position="42"/>
        <end position="309"/>
    </location>
</feature>
<gene>
    <name evidence="2" type="ORF">THASP1DRAFT_32016</name>
</gene>
<dbReference type="OrthoDB" id="94039at2759"/>
<reference evidence="3" key="1">
    <citation type="journal article" date="2018" name="Nat. Microbiol.">
        <title>Leveraging single-cell genomics to expand the fungal tree of life.</title>
        <authorList>
            <person name="Ahrendt S.R."/>
            <person name="Quandt C.A."/>
            <person name="Ciobanu D."/>
            <person name="Clum A."/>
            <person name="Salamov A."/>
            <person name="Andreopoulos B."/>
            <person name="Cheng J.F."/>
            <person name="Woyke T."/>
            <person name="Pelin A."/>
            <person name="Henrissat B."/>
            <person name="Reynolds N.K."/>
            <person name="Benny G.L."/>
            <person name="Smith M.E."/>
            <person name="James T.Y."/>
            <person name="Grigoriev I.V."/>
        </authorList>
    </citation>
    <scope>NUCLEOTIDE SEQUENCE [LARGE SCALE GENOMIC DNA]</scope>
    <source>
        <strain evidence="3">RSA 1356</strain>
    </source>
</reference>
<name>A0A4P9XK80_9FUNG</name>
<dbReference type="EMBL" id="KZ992940">
    <property type="protein sequence ID" value="RKP06162.1"/>
    <property type="molecule type" value="Genomic_DNA"/>
</dbReference>
<proteinExistence type="predicted"/>
<dbReference type="AlphaFoldDB" id="A0A4P9XK80"/>
<accession>A0A4P9XK80</accession>
<dbReference type="Pfam" id="PF12697">
    <property type="entry name" value="Abhydrolase_6"/>
    <property type="match status" value="1"/>
</dbReference>
<evidence type="ECO:0000313" key="3">
    <source>
        <dbReference type="Proteomes" id="UP000271241"/>
    </source>
</evidence>
<dbReference type="SUPFAM" id="SSF53474">
    <property type="entry name" value="alpha/beta-Hydrolases"/>
    <property type="match status" value="1"/>
</dbReference>
<dbReference type="Gene3D" id="3.40.50.1820">
    <property type="entry name" value="alpha/beta hydrolase"/>
    <property type="match status" value="1"/>
</dbReference>
<keyword evidence="2" id="KW-0378">Hydrolase</keyword>
<evidence type="ECO:0000313" key="2">
    <source>
        <dbReference type="EMBL" id="RKP06162.1"/>
    </source>
</evidence>
<organism evidence="2 3">
    <name type="scientific">Thamnocephalis sphaerospora</name>
    <dbReference type="NCBI Taxonomy" id="78915"/>
    <lineage>
        <taxon>Eukaryota</taxon>
        <taxon>Fungi</taxon>
        <taxon>Fungi incertae sedis</taxon>
        <taxon>Zoopagomycota</taxon>
        <taxon>Zoopagomycotina</taxon>
        <taxon>Zoopagomycetes</taxon>
        <taxon>Zoopagales</taxon>
        <taxon>Sigmoideomycetaceae</taxon>
        <taxon>Thamnocephalis</taxon>
    </lineage>
</organism>
<keyword evidence="3" id="KW-1185">Reference proteome</keyword>
<dbReference type="PANTHER" id="PTHR43798">
    <property type="entry name" value="MONOACYLGLYCEROL LIPASE"/>
    <property type="match status" value="1"/>
</dbReference>
<dbReference type="InterPro" id="IPR050266">
    <property type="entry name" value="AB_hydrolase_sf"/>
</dbReference>
<dbReference type="GO" id="GO:0016787">
    <property type="term" value="F:hydrolase activity"/>
    <property type="evidence" value="ECO:0007669"/>
    <property type="project" value="UniProtKB-KW"/>
</dbReference>
<dbReference type="InterPro" id="IPR029058">
    <property type="entry name" value="AB_hydrolase_fold"/>
</dbReference>
<dbReference type="Proteomes" id="UP000271241">
    <property type="component" value="Unassembled WGS sequence"/>
</dbReference>
<protein>
    <submittedName>
        <fullName evidence="2">Alpha/Beta hydrolase protein</fullName>
    </submittedName>
</protein>
<sequence length="329" mass="36550">MLNGNACVRLAPASDPAYQMAYRRYALQPHESMRDTALECNLLVAHGVSLCKEVYEPILSRISSVRGDAISYEVRNHGDSGVVNAELLEENSDLDAIFYDSVRDTRALINTLRLTKRRPLIGIGHSGGGTLMLCTEIMYPGTFEAIIVIDPILSATAEALPARNSNHTSAADFGDVMANMALHEKRTVVWLNATFTAVGLMRLWAHTLQTHGLRDLEDGTGVALKCTPHQEAMTFLSRMHPMHNVYRRISDIRIPVLFISAEHSELMQVARRPVELLRATAARCRQGRHVMVPNVGHMLPLQDPNAVANVISQFIRDIRRNTTPIQANL</sequence>